<evidence type="ECO:0000256" key="4">
    <source>
        <dbReference type="ARBA" id="ARBA00022692"/>
    </source>
</evidence>
<keyword evidence="5 7" id="KW-1133">Transmembrane helix</keyword>
<keyword evidence="10" id="KW-1185">Reference proteome</keyword>
<accession>A0A0D2I3S6</accession>
<evidence type="ECO:0000256" key="5">
    <source>
        <dbReference type="ARBA" id="ARBA00022989"/>
    </source>
</evidence>
<evidence type="ECO:0000259" key="8">
    <source>
        <dbReference type="PROSITE" id="PS50850"/>
    </source>
</evidence>
<dbReference type="InterPro" id="IPR036259">
    <property type="entry name" value="MFS_trans_sf"/>
</dbReference>
<dbReference type="InterPro" id="IPR005828">
    <property type="entry name" value="MFS_sugar_transport-like"/>
</dbReference>
<dbReference type="Pfam" id="PF00083">
    <property type="entry name" value="Sugar_tr"/>
    <property type="match status" value="1"/>
</dbReference>
<feature type="transmembrane region" description="Helical" evidence="7">
    <location>
        <begin position="337"/>
        <end position="360"/>
    </location>
</feature>
<dbReference type="OrthoDB" id="8120565at2759"/>
<comment type="similarity">
    <text evidence="2">Belongs to the major facilitator superfamily. Sugar transporter (TC 2.A.1.1) family.</text>
</comment>
<feature type="transmembrane region" description="Helical" evidence="7">
    <location>
        <begin position="152"/>
        <end position="170"/>
    </location>
</feature>
<feature type="transmembrane region" description="Helical" evidence="7">
    <location>
        <begin position="404"/>
        <end position="423"/>
    </location>
</feature>
<gene>
    <name evidence="9" type="ORF">Z520_12335</name>
</gene>
<evidence type="ECO:0000256" key="6">
    <source>
        <dbReference type="ARBA" id="ARBA00023136"/>
    </source>
</evidence>
<dbReference type="Proteomes" id="UP000053411">
    <property type="component" value="Unassembled WGS sequence"/>
</dbReference>
<feature type="transmembrane region" description="Helical" evidence="7">
    <location>
        <begin position="240"/>
        <end position="264"/>
    </location>
</feature>
<dbReference type="EMBL" id="KN848115">
    <property type="protein sequence ID" value="KIX91946.1"/>
    <property type="molecule type" value="Genomic_DNA"/>
</dbReference>
<dbReference type="VEuPathDB" id="FungiDB:Z520_12335"/>
<feature type="transmembrane region" description="Helical" evidence="7">
    <location>
        <begin position="57"/>
        <end position="77"/>
    </location>
</feature>
<dbReference type="AlphaFoldDB" id="A0A0D2I3S6"/>
<protein>
    <recommendedName>
        <fullName evidence="8">Major facilitator superfamily (MFS) profile domain-containing protein</fullName>
    </recommendedName>
</protein>
<evidence type="ECO:0000313" key="9">
    <source>
        <dbReference type="EMBL" id="KIX91946.1"/>
    </source>
</evidence>
<proteinExistence type="inferred from homology"/>
<feature type="transmembrane region" description="Helical" evidence="7">
    <location>
        <begin position="26"/>
        <end position="50"/>
    </location>
</feature>
<dbReference type="InterPro" id="IPR020846">
    <property type="entry name" value="MFS_dom"/>
</dbReference>
<dbReference type="Gene3D" id="1.20.1250.20">
    <property type="entry name" value="MFS general substrate transporter like domains"/>
    <property type="match status" value="1"/>
</dbReference>
<sequence length="481" mass="53441">MRISILNPLQLTDSKHHGADKKNESAIIGATTSLFFAGGFFGSFFSFWVGDRWGRKIVILVGALIVCASAALAAGSVNIGMFIVFRFWTGWGAIMLSISVPLWILETVPPEVRGSFTQFHGVAVDLGQTLAGYVGVGFFLHVSKSGTAWRGPLAIGIVPCVPLLVALWWLPESPRFLLMKGRDSEAREIVRKFHSNDNEADELFINAEISQMQTQTELNKTLSSSWVEMFRRPSYRKRSLMAIFLTFALQATGASVIAIYSTVLYSHLGFSSEKQLLLQAGMQLTNLPFTFSCVFYTEKFRRPTLVAMGMMMLAIILSAYTGLTSTYIHVNNASGKIAAVAMMFLYVATYSGTVEGPFYYYSSEFFPTHLRAKGMSLQSSTFMWTSILWAQSGATAIADIGWRFFLIFIIMTVIFSAIIYFYYPDTRGKSLEEIAILFGDEDLATLSQQGTEIAVTVQKIIAKGDDHEQSIVEEHCEDREG</sequence>
<dbReference type="RefSeq" id="XP_016626069.1">
    <property type="nucleotide sequence ID" value="XM_016782821.1"/>
</dbReference>
<name>A0A0D2I3S6_9EURO</name>
<keyword evidence="4 7" id="KW-0812">Transmembrane</keyword>
<reference evidence="9 10" key="1">
    <citation type="submission" date="2015-01" db="EMBL/GenBank/DDBJ databases">
        <title>The Genome Sequence of Fonsecaea multimorphosa CBS 102226.</title>
        <authorList>
            <consortium name="The Broad Institute Genomics Platform"/>
            <person name="Cuomo C."/>
            <person name="de Hoog S."/>
            <person name="Gorbushina A."/>
            <person name="Stielow B."/>
            <person name="Teixiera M."/>
            <person name="Abouelleil A."/>
            <person name="Chapman S.B."/>
            <person name="Priest M."/>
            <person name="Young S.K."/>
            <person name="Wortman J."/>
            <person name="Nusbaum C."/>
            <person name="Birren B."/>
        </authorList>
    </citation>
    <scope>NUCLEOTIDE SEQUENCE [LARGE SCALE GENOMIC DNA]</scope>
    <source>
        <strain evidence="9 10">CBS 102226</strain>
    </source>
</reference>
<evidence type="ECO:0000313" key="10">
    <source>
        <dbReference type="Proteomes" id="UP000053411"/>
    </source>
</evidence>
<comment type="subcellular location">
    <subcellularLocation>
        <location evidence="1">Membrane</location>
        <topology evidence="1">Multi-pass membrane protein</topology>
    </subcellularLocation>
</comment>
<dbReference type="PROSITE" id="PS50850">
    <property type="entry name" value="MFS"/>
    <property type="match status" value="1"/>
</dbReference>
<dbReference type="PANTHER" id="PTHR48022:SF11">
    <property type="entry name" value="MONOSACCHARIDE TRANSPORTER (HXT8), PUTATIVE (AFU_ORTHOLOGUE AFUA_2G08120)-RELATED"/>
    <property type="match status" value="1"/>
</dbReference>
<dbReference type="SUPFAM" id="SSF103473">
    <property type="entry name" value="MFS general substrate transporter"/>
    <property type="match status" value="1"/>
</dbReference>
<dbReference type="InterPro" id="IPR050360">
    <property type="entry name" value="MFS_Sugar_Transporters"/>
</dbReference>
<keyword evidence="3" id="KW-0813">Transport</keyword>
<dbReference type="GO" id="GO:0016020">
    <property type="term" value="C:membrane"/>
    <property type="evidence" value="ECO:0007669"/>
    <property type="project" value="UniProtKB-SubCell"/>
</dbReference>
<dbReference type="GO" id="GO:0005351">
    <property type="term" value="F:carbohydrate:proton symporter activity"/>
    <property type="evidence" value="ECO:0007669"/>
    <property type="project" value="TreeGrafter"/>
</dbReference>
<dbReference type="FunFam" id="1.20.1250.20:FF:000134">
    <property type="entry name" value="MFS sugar transporter protein"/>
    <property type="match status" value="1"/>
</dbReference>
<dbReference type="GeneID" id="27718081"/>
<feature type="transmembrane region" description="Helical" evidence="7">
    <location>
        <begin position="304"/>
        <end position="325"/>
    </location>
</feature>
<organism evidence="9 10">
    <name type="scientific">Fonsecaea multimorphosa CBS 102226</name>
    <dbReference type="NCBI Taxonomy" id="1442371"/>
    <lineage>
        <taxon>Eukaryota</taxon>
        <taxon>Fungi</taxon>
        <taxon>Dikarya</taxon>
        <taxon>Ascomycota</taxon>
        <taxon>Pezizomycotina</taxon>
        <taxon>Eurotiomycetes</taxon>
        <taxon>Chaetothyriomycetidae</taxon>
        <taxon>Chaetothyriales</taxon>
        <taxon>Herpotrichiellaceae</taxon>
        <taxon>Fonsecaea</taxon>
    </lineage>
</organism>
<feature type="domain" description="Major facilitator superfamily (MFS) profile" evidence="8">
    <location>
        <begin position="1"/>
        <end position="427"/>
    </location>
</feature>
<keyword evidence="6 7" id="KW-0472">Membrane</keyword>
<evidence type="ECO:0000256" key="7">
    <source>
        <dbReference type="SAM" id="Phobius"/>
    </source>
</evidence>
<evidence type="ECO:0000256" key="1">
    <source>
        <dbReference type="ARBA" id="ARBA00004141"/>
    </source>
</evidence>
<evidence type="ECO:0000256" key="2">
    <source>
        <dbReference type="ARBA" id="ARBA00010992"/>
    </source>
</evidence>
<evidence type="ECO:0000256" key="3">
    <source>
        <dbReference type="ARBA" id="ARBA00022448"/>
    </source>
</evidence>
<dbReference type="PANTHER" id="PTHR48022">
    <property type="entry name" value="PLASTIDIC GLUCOSE TRANSPORTER 4"/>
    <property type="match status" value="1"/>
</dbReference>
<feature type="transmembrane region" description="Helical" evidence="7">
    <location>
        <begin position="83"/>
        <end position="105"/>
    </location>
</feature>